<evidence type="ECO:0000256" key="1">
    <source>
        <dbReference type="ARBA" id="ARBA00022448"/>
    </source>
</evidence>
<dbReference type="Pfam" id="PF00005">
    <property type="entry name" value="ABC_tran"/>
    <property type="match status" value="1"/>
</dbReference>
<keyword evidence="2" id="KW-0547">Nucleotide-binding</keyword>
<keyword evidence="3" id="KW-0067">ATP-binding</keyword>
<dbReference type="InterPro" id="IPR027417">
    <property type="entry name" value="P-loop_NTPase"/>
</dbReference>
<dbReference type="InterPro" id="IPR003593">
    <property type="entry name" value="AAA+_ATPase"/>
</dbReference>
<dbReference type="GO" id="GO:0016887">
    <property type="term" value="F:ATP hydrolysis activity"/>
    <property type="evidence" value="ECO:0007669"/>
    <property type="project" value="InterPro"/>
</dbReference>
<gene>
    <name evidence="5" type="ORF">PROPJV5_1521</name>
</gene>
<keyword evidence="1" id="KW-0813">Transport</keyword>
<dbReference type="PANTHER" id="PTHR24220">
    <property type="entry name" value="IMPORT ATP-BINDING PROTEIN"/>
    <property type="match status" value="1"/>
</dbReference>
<dbReference type="PROSITE" id="PS00211">
    <property type="entry name" value="ABC_TRANSPORTER_1"/>
    <property type="match status" value="1"/>
</dbReference>
<keyword evidence="5" id="KW-0378">Hydrolase</keyword>
<dbReference type="GO" id="GO:0098796">
    <property type="term" value="C:membrane protein complex"/>
    <property type="evidence" value="ECO:0007669"/>
    <property type="project" value="UniProtKB-ARBA"/>
</dbReference>
<evidence type="ECO:0000259" key="4">
    <source>
        <dbReference type="PROSITE" id="PS50893"/>
    </source>
</evidence>
<dbReference type="Proteomes" id="UP000265962">
    <property type="component" value="Unassembled WGS sequence"/>
</dbReference>
<dbReference type="OrthoDB" id="3176024at2"/>
<sequence>MISVHGLTKRYALGSTVITAIDNVSLDVRTGEFLAVGGSSGSGKSTLLNIIGCLDRPDKGTVVIDGQRTDQLSEKRLNSVRLNNIGFIFQAFNLISSLTVYENIELPLLIRKDVSADERRTRVNTFIEKVGLADRRRNKAHELSGGQRQRVAVARALATRPGIVLADEPTANLDSHTGIEVINLMHQISRDENTTFIFSTHDPKVMNRADRLVRLEDGRIIEIVDNAGRDVSIIDKIESAGKYTG</sequence>
<dbReference type="GO" id="GO:0005886">
    <property type="term" value="C:plasma membrane"/>
    <property type="evidence" value="ECO:0007669"/>
    <property type="project" value="TreeGrafter"/>
</dbReference>
<dbReference type="InterPro" id="IPR015854">
    <property type="entry name" value="ABC_transpr_LolD-like"/>
</dbReference>
<dbReference type="InterPro" id="IPR017871">
    <property type="entry name" value="ABC_transporter-like_CS"/>
</dbReference>
<dbReference type="RefSeq" id="WP_119715693.1">
    <property type="nucleotide sequence ID" value="NZ_OMOH01000005.1"/>
</dbReference>
<dbReference type="AlphaFoldDB" id="A0A375I3B9"/>
<dbReference type="CDD" id="cd03255">
    <property type="entry name" value="ABC_MJ0796_LolCDE_FtsE"/>
    <property type="match status" value="1"/>
</dbReference>
<protein>
    <submittedName>
        <fullName evidence="5">Adenosinetriphosphatase</fullName>
        <ecNumber evidence="5">3.6.1.3</ecNumber>
    </submittedName>
</protein>
<reference evidence="6" key="1">
    <citation type="submission" date="2018-02" db="EMBL/GenBank/DDBJ databases">
        <authorList>
            <person name="Hornung B."/>
        </authorList>
    </citation>
    <scope>NUCLEOTIDE SEQUENCE [LARGE SCALE GENOMIC DNA]</scope>
</reference>
<evidence type="ECO:0000256" key="2">
    <source>
        <dbReference type="ARBA" id="ARBA00022741"/>
    </source>
</evidence>
<dbReference type="Gene3D" id="3.40.50.300">
    <property type="entry name" value="P-loop containing nucleotide triphosphate hydrolases"/>
    <property type="match status" value="1"/>
</dbReference>
<dbReference type="SMART" id="SM00382">
    <property type="entry name" value="AAA"/>
    <property type="match status" value="1"/>
</dbReference>
<dbReference type="InterPro" id="IPR003439">
    <property type="entry name" value="ABC_transporter-like_ATP-bd"/>
</dbReference>
<dbReference type="GO" id="GO:0005524">
    <property type="term" value="F:ATP binding"/>
    <property type="evidence" value="ECO:0007669"/>
    <property type="project" value="UniProtKB-KW"/>
</dbReference>
<dbReference type="GO" id="GO:0022857">
    <property type="term" value="F:transmembrane transporter activity"/>
    <property type="evidence" value="ECO:0007669"/>
    <property type="project" value="TreeGrafter"/>
</dbReference>
<proteinExistence type="predicted"/>
<name>A0A375I3B9_9ACTN</name>
<feature type="domain" description="ABC transporter" evidence="4">
    <location>
        <begin position="2"/>
        <end position="242"/>
    </location>
</feature>
<evidence type="ECO:0000256" key="3">
    <source>
        <dbReference type="ARBA" id="ARBA00022840"/>
    </source>
</evidence>
<evidence type="ECO:0000313" key="6">
    <source>
        <dbReference type="Proteomes" id="UP000265962"/>
    </source>
</evidence>
<evidence type="ECO:0000313" key="5">
    <source>
        <dbReference type="EMBL" id="SPF68540.1"/>
    </source>
</evidence>
<keyword evidence="6" id="KW-1185">Reference proteome</keyword>
<dbReference type="InterPro" id="IPR017911">
    <property type="entry name" value="MacB-like_ATP-bd"/>
</dbReference>
<dbReference type="EMBL" id="OMOH01000005">
    <property type="protein sequence ID" value="SPF68540.1"/>
    <property type="molecule type" value="Genomic_DNA"/>
</dbReference>
<dbReference type="FunFam" id="3.40.50.300:FF:000032">
    <property type="entry name" value="Export ABC transporter ATP-binding protein"/>
    <property type="match status" value="1"/>
</dbReference>
<dbReference type="EC" id="3.6.1.3" evidence="5"/>
<accession>A0A375I3B9</accession>
<dbReference type="PROSITE" id="PS50893">
    <property type="entry name" value="ABC_TRANSPORTER_2"/>
    <property type="match status" value="1"/>
</dbReference>
<organism evidence="5 6">
    <name type="scientific">Propionibacterium ruminifibrarum</name>
    <dbReference type="NCBI Taxonomy" id="1962131"/>
    <lineage>
        <taxon>Bacteria</taxon>
        <taxon>Bacillati</taxon>
        <taxon>Actinomycetota</taxon>
        <taxon>Actinomycetes</taxon>
        <taxon>Propionibacteriales</taxon>
        <taxon>Propionibacteriaceae</taxon>
        <taxon>Propionibacterium</taxon>
    </lineage>
</organism>
<dbReference type="SUPFAM" id="SSF52540">
    <property type="entry name" value="P-loop containing nucleoside triphosphate hydrolases"/>
    <property type="match status" value="1"/>
</dbReference>